<dbReference type="InterPro" id="IPR042856">
    <property type="entry name" value="RSP14"/>
</dbReference>
<reference evidence="2 3" key="1">
    <citation type="journal article" date="2021" name="J. Hered.">
        <title>A chromosome-level genome assembly of the parasitoid wasp, Cotesia glomerata (Hymenoptera: Braconidae).</title>
        <authorList>
            <person name="Pinto B.J."/>
            <person name="Weis J.J."/>
            <person name="Gamble T."/>
            <person name="Ode P.J."/>
            <person name="Paul R."/>
            <person name="Zaspel J.M."/>
        </authorList>
    </citation>
    <scope>NUCLEOTIDE SEQUENCE [LARGE SCALE GENOMIC DNA]</scope>
    <source>
        <strain evidence="2">CgM1</strain>
    </source>
</reference>
<dbReference type="PANTHER" id="PTHR15599:SF1">
    <property type="entry name" value="RADIAL SPOKE HEAD 14 HOMOLOG"/>
    <property type="match status" value="1"/>
</dbReference>
<feature type="compositionally biased region" description="Basic and acidic residues" evidence="1">
    <location>
        <begin position="74"/>
        <end position="96"/>
    </location>
</feature>
<dbReference type="SUPFAM" id="SSF48371">
    <property type="entry name" value="ARM repeat"/>
    <property type="match status" value="1"/>
</dbReference>
<protein>
    <recommendedName>
        <fullName evidence="4">Rhabdoid tumor deletion region protein 1</fullName>
    </recommendedName>
</protein>
<dbReference type="Proteomes" id="UP000826195">
    <property type="component" value="Unassembled WGS sequence"/>
</dbReference>
<evidence type="ECO:0000256" key="1">
    <source>
        <dbReference type="SAM" id="MobiDB-lite"/>
    </source>
</evidence>
<accession>A0AAV7IVA1</accession>
<evidence type="ECO:0000313" key="2">
    <source>
        <dbReference type="EMBL" id="KAH0557671.1"/>
    </source>
</evidence>
<feature type="region of interest" description="Disordered" evidence="1">
    <location>
        <begin position="73"/>
        <end position="96"/>
    </location>
</feature>
<evidence type="ECO:0000313" key="3">
    <source>
        <dbReference type="Proteomes" id="UP000826195"/>
    </source>
</evidence>
<dbReference type="InterPro" id="IPR016024">
    <property type="entry name" value="ARM-type_fold"/>
</dbReference>
<feature type="region of interest" description="Disordered" evidence="1">
    <location>
        <begin position="1"/>
        <end position="21"/>
    </location>
</feature>
<sequence>MDYSFFKRNSSTSEPSGLPHETYDRIMANVGNMSERSQPEQRQSPLPSFLVPHAVFTRMSERVGKWAYTKIARRKDSQTEDPEAKPKEPEPVQERQKLSKITDMLLDPKKILVAVRLKLVDELGTFLISNDPFIREKTAIAISEIARRPNGRQAIIRNPAILNNLINGLQDVVIDVRVQMARVLEILAHDYFSAKVLVEEHKFIDIIAQAIPREQKELLILYLNSLEVLLLAHVNVCHAIEIDMIETLLTLMNYHKKDKEVLAKILSSLVLLCQDSLGTWKAFEVKNFLSILTPVLNDDAVILIIGIKIRDKEIHEKAASLVAFATVTNYGKLNGLIFIDRLLQLANNGQSRECRLMSIKALTNIAEVPEGREKLLGHLIFIEHINTEKDRVLKKHKNILLKVIHWHP</sequence>
<gene>
    <name evidence="2" type="ORF">KQX54_010108</name>
</gene>
<name>A0AAV7IVA1_COTGL</name>
<organism evidence="2 3">
    <name type="scientific">Cotesia glomerata</name>
    <name type="common">Lepidopteran parasitic wasp</name>
    <name type="synonym">Apanteles glomeratus</name>
    <dbReference type="NCBI Taxonomy" id="32391"/>
    <lineage>
        <taxon>Eukaryota</taxon>
        <taxon>Metazoa</taxon>
        <taxon>Ecdysozoa</taxon>
        <taxon>Arthropoda</taxon>
        <taxon>Hexapoda</taxon>
        <taxon>Insecta</taxon>
        <taxon>Pterygota</taxon>
        <taxon>Neoptera</taxon>
        <taxon>Endopterygota</taxon>
        <taxon>Hymenoptera</taxon>
        <taxon>Apocrita</taxon>
        <taxon>Ichneumonoidea</taxon>
        <taxon>Braconidae</taxon>
        <taxon>Microgastrinae</taxon>
        <taxon>Cotesia</taxon>
    </lineage>
</organism>
<evidence type="ECO:0008006" key="4">
    <source>
        <dbReference type="Google" id="ProtNLM"/>
    </source>
</evidence>
<comment type="caution">
    <text evidence="2">The sequence shown here is derived from an EMBL/GenBank/DDBJ whole genome shotgun (WGS) entry which is preliminary data.</text>
</comment>
<proteinExistence type="predicted"/>
<dbReference type="InterPro" id="IPR011989">
    <property type="entry name" value="ARM-like"/>
</dbReference>
<dbReference type="AlphaFoldDB" id="A0AAV7IVA1"/>
<dbReference type="Gene3D" id="1.25.10.10">
    <property type="entry name" value="Leucine-rich Repeat Variant"/>
    <property type="match status" value="1"/>
</dbReference>
<keyword evidence="3" id="KW-1185">Reference proteome</keyword>
<dbReference type="PANTHER" id="PTHR15599">
    <property type="entry name" value="RTDR1"/>
    <property type="match status" value="1"/>
</dbReference>
<dbReference type="EMBL" id="JAHXZJ010000747">
    <property type="protein sequence ID" value="KAH0557671.1"/>
    <property type="molecule type" value="Genomic_DNA"/>
</dbReference>